<reference evidence="6" key="1">
    <citation type="submission" date="2020-03" db="EMBL/GenBank/DDBJ databases">
        <authorList>
            <person name="Chebbi M.A."/>
            <person name="Drezen J.M."/>
        </authorList>
    </citation>
    <scope>NUCLEOTIDE SEQUENCE</scope>
    <source>
        <tissue evidence="6">Whole body</tissue>
    </source>
</reference>
<evidence type="ECO:0000313" key="6">
    <source>
        <dbReference type="EMBL" id="KAG8036492.1"/>
    </source>
</evidence>
<feature type="compositionally biased region" description="Low complexity" evidence="3">
    <location>
        <begin position="479"/>
        <end position="491"/>
    </location>
</feature>
<sequence length="945" mass="102445">MSNAQRVKLRKECVKSVEECGTSKWLPVTLVPAGLAWATMNPSAVSKSSTRGSGYHQKALAEIRNSLLPFANIGGTGEVGSSAASTISTLSTTSGVSSASGLSGLSGASGSLDKPEQRQQIVGQISAMGFPEDMSLRALKMTGWRVDAAIDFLKQAQGETLNGLQKLNSKLIRKPSLERELSLQRGSPALDSGAGSSRSDSPRLAELSPHPQLSRQYSPNSFVERETPPPPPPRCSSTPPPPPPPHAPYSQPTVPTNMQQMLKRMSPAPVVPTRAPAAAPGSSNSASGSVNPPQRGTSPVASSSNSSNGRQPMIVQNGPQVQQQLSQQMQALSIYQTSNNNSSTQVEPPPPYPIVPSSTTGTVQPPSYSASMQNRQSPTQSQQDYRKSPSSGIYSGPTSAGSPSPITVSTVPPSTQGSMARPTPLQAWGARQAKTQPPIIMQSVKSTQVQKPVLQTAIAPTSPQPISTSNTPPPPPPSYATSIQQKQQQQQQPPPPAYPPVNNTTAAATAAAVAATPATISLGVPTTEPPSYATTMQVLAAQRTMHHPLPPPPYGTPTEDPMATVESTSAPRSSPVAHHPPLQRKYSPVDSCQQHHIESPPLPPTASTSVSARNTNNHPPSPENCAGKGGPTSPYKIKHQSPIPERKHMSKEKEEERRDCKVRNYSPQAFKFFMEQHVENVVKSYSQRMYRRVQLEREMAKIGLSAEAQCHSKQDSMDPADDWNNECRCIQLKPLERRRHREHQRCLAHSLVGTPNYIAPEVLQRTGYTQLCDWWSVGVILYEMLVGSPPFLANTPAETQLKVINWETTLHIPKQANLSPEAMDLILKLCVGADRRLGKNADEVKSHPFFESIDFEKGLRRQVAPHIPRIQYPTDTSNFDPVDPDKLRNSETSDSNKSDELLDNGKPFHGFFEFTFRRFFDDGGGAPYPSRISLDDNDNQGPVYV</sequence>
<accession>A0A8J5QUX3</accession>
<comment type="subcellular location">
    <subcellularLocation>
        <location evidence="1">Cytoplasm</location>
    </subcellularLocation>
</comment>
<feature type="compositionally biased region" description="Polar residues" evidence="3">
    <location>
        <begin position="605"/>
        <end position="618"/>
    </location>
</feature>
<feature type="region of interest" description="Disordered" evidence="3">
    <location>
        <begin position="93"/>
        <end position="117"/>
    </location>
</feature>
<organism evidence="6 7">
    <name type="scientific">Cotesia typhae</name>
    <dbReference type="NCBI Taxonomy" id="2053667"/>
    <lineage>
        <taxon>Eukaryota</taxon>
        <taxon>Metazoa</taxon>
        <taxon>Ecdysozoa</taxon>
        <taxon>Arthropoda</taxon>
        <taxon>Hexapoda</taxon>
        <taxon>Insecta</taxon>
        <taxon>Pterygota</taxon>
        <taxon>Neoptera</taxon>
        <taxon>Endopterygota</taxon>
        <taxon>Hymenoptera</taxon>
        <taxon>Apocrita</taxon>
        <taxon>Ichneumonoidea</taxon>
        <taxon>Braconidae</taxon>
        <taxon>Microgastrinae</taxon>
        <taxon>Cotesia</taxon>
    </lineage>
</organism>
<feature type="region of interest" description="Disordered" evidence="3">
    <location>
        <begin position="870"/>
        <end position="901"/>
    </location>
</feature>
<dbReference type="GO" id="GO:0005524">
    <property type="term" value="F:ATP binding"/>
    <property type="evidence" value="ECO:0007669"/>
    <property type="project" value="InterPro"/>
</dbReference>
<dbReference type="InterPro" id="IPR000719">
    <property type="entry name" value="Prot_kinase_dom"/>
</dbReference>
<feature type="compositionally biased region" description="Polar residues" evidence="3">
    <location>
        <begin position="331"/>
        <end position="346"/>
    </location>
</feature>
<feature type="compositionally biased region" description="Polar residues" evidence="3">
    <location>
        <begin position="211"/>
        <end position="221"/>
    </location>
</feature>
<dbReference type="InterPro" id="IPR015940">
    <property type="entry name" value="UBA"/>
</dbReference>
<feature type="compositionally biased region" description="Basic and acidic residues" evidence="3">
    <location>
        <begin position="883"/>
        <end position="900"/>
    </location>
</feature>
<evidence type="ECO:0000313" key="7">
    <source>
        <dbReference type="Proteomes" id="UP000729913"/>
    </source>
</evidence>
<dbReference type="PROSITE" id="PS50030">
    <property type="entry name" value="UBA"/>
    <property type="match status" value="1"/>
</dbReference>
<dbReference type="FunFam" id="1.10.510.10:FF:000199">
    <property type="entry name" value="Non-specific serine/threonine protein kinase"/>
    <property type="match status" value="1"/>
</dbReference>
<reference evidence="6" key="2">
    <citation type="submission" date="2021-04" db="EMBL/GenBank/DDBJ databases">
        <title>Genome-wide patterns of bracovirus chromosomal integration into multiple host tissues during parasitism.</title>
        <authorList>
            <person name="Chebbi M.A.C."/>
        </authorList>
    </citation>
    <scope>NUCLEOTIDE SEQUENCE</scope>
    <source>
        <tissue evidence="6">Whole body</tissue>
    </source>
</reference>
<feature type="compositionally biased region" description="Low complexity" evidence="3">
    <location>
        <begin position="268"/>
        <end position="293"/>
    </location>
</feature>
<feature type="region of interest" description="Disordered" evidence="3">
    <location>
        <begin position="459"/>
        <end position="503"/>
    </location>
</feature>
<dbReference type="GO" id="GO:0005737">
    <property type="term" value="C:cytoplasm"/>
    <property type="evidence" value="ECO:0007669"/>
    <property type="project" value="UniProtKB-SubCell"/>
</dbReference>
<dbReference type="SMART" id="SM00220">
    <property type="entry name" value="S_TKc"/>
    <property type="match status" value="1"/>
</dbReference>
<feature type="region of interest" description="Disordered" evidence="3">
    <location>
        <begin position="545"/>
        <end position="660"/>
    </location>
</feature>
<keyword evidence="7" id="KW-1185">Reference proteome</keyword>
<dbReference type="OrthoDB" id="3638488at2759"/>
<dbReference type="PANTHER" id="PTHR22988">
    <property type="entry name" value="MYOTONIC DYSTROPHY S/T KINASE-RELATED"/>
    <property type="match status" value="1"/>
</dbReference>
<feature type="compositionally biased region" description="Low complexity" evidence="3">
    <location>
        <begin position="316"/>
        <end position="330"/>
    </location>
</feature>
<feature type="region of interest" description="Disordered" evidence="3">
    <location>
        <begin position="268"/>
        <end position="433"/>
    </location>
</feature>
<dbReference type="GO" id="GO:0004672">
    <property type="term" value="F:protein kinase activity"/>
    <property type="evidence" value="ECO:0007669"/>
    <property type="project" value="InterPro"/>
</dbReference>
<protein>
    <recommendedName>
        <fullName evidence="8">Serine/threonine-protein kinase LATS1</fullName>
    </recommendedName>
</protein>
<dbReference type="SMART" id="SM00165">
    <property type="entry name" value="UBA"/>
    <property type="match status" value="1"/>
</dbReference>
<dbReference type="PROSITE" id="PS50011">
    <property type="entry name" value="PROTEIN_KINASE_DOM"/>
    <property type="match status" value="1"/>
</dbReference>
<name>A0A8J5QUX3_9HYME</name>
<dbReference type="InterPro" id="IPR050839">
    <property type="entry name" value="Rho-assoc_Ser/Thr_Kinase"/>
</dbReference>
<feature type="domain" description="Protein kinase" evidence="4">
    <location>
        <begin position="498"/>
        <end position="850"/>
    </location>
</feature>
<dbReference type="AlphaFoldDB" id="A0A8J5QUX3"/>
<comment type="caution">
    <text evidence="6">The sequence shown here is derived from an EMBL/GenBank/DDBJ whole genome shotgun (WGS) entry which is preliminary data.</text>
</comment>
<feature type="compositionally biased region" description="Polar residues" evidence="3">
    <location>
        <begin position="357"/>
        <end position="401"/>
    </location>
</feature>
<feature type="region of interest" description="Disordered" evidence="3">
    <location>
        <begin position="178"/>
        <end position="254"/>
    </location>
</feature>
<evidence type="ECO:0000256" key="1">
    <source>
        <dbReference type="ARBA" id="ARBA00004496"/>
    </source>
</evidence>
<dbReference type="Pfam" id="PF00069">
    <property type="entry name" value="Pkinase"/>
    <property type="match status" value="1"/>
</dbReference>
<evidence type="ECO:0000256" key="2">
    <source>
        <dbReference type="ARBA" id="ARBA00022490"/>
    </source>
</evidence>
<dbReference type="Pfam" id="PF00627">
    <property type="entry name" value="UBA"/>
    <property type="match status" value="1"/>
</dbReference>
<evidence type="ECO:0008006" key="8">
    <source>
        <dbReference type="Google" id="ProtNLM"/>
    </source>
</evidence>
<dbReference type="EMBL" id="JAAOIC020000048">
    <property type="protein sequence ID" value="KAG8036492.1"/>
    <property type="molecule type" value="Genomic_DNA"/>
</dbReference>
<evidence type="ECO:0000256" key="3">
    <source>
        <dbReference type="SAM" id="MobiDB-lite"/>
    </source>
</evidence>
<proteinExistence type="predicted"/>
<dbReference type="Proteomes" id="UP000729913">
    <property type="component" value="Unassembled WGS sequence"/>
</dbReference>
<feature type="compositionally biased region" description="Low complexity" evidence="3">
    <location>
        <begin position="460"/>
        <end position="470"/>
    </location>
</feature>
<feature type="compositionally biased region" description="Low complexity" evidence="3">
    <location>
        <begin position="93"/>
        <end position="112"/>
    </location>
</feature>
<evidence type="ECO:0000259" key="5">
    <source>
        <dbReference type="PROSITE" id="PS50030"/>
    </source>
</evidence>
<gene>
    <name evidence="6" type="ORF">G9C98_003814</name>
</gene>
<evidence type="ECO:0000259" key="4">
    <source>
        <dbReference type="PROSITE" id="PS50011"/>
    </source>
</evidence>
<feature type="compositionally biased region" description="Low complexity" evidence="3">
    <location>
        <begin position="402"/>
        <end position="415"/>
    </location>
</feature>
<feature type="compositionally biased region" description="Pro residues" evidence="3">
    <location>
        <begin position="228"/>
        <end position="247"/>
    </location>
</feature>
<keyword evidence="2" id="KW-0963">Cytoplasm</keyword>
<feature type="domain" description="UBA" evidence="5">
    <location>
        <begin position="116"/>
        <end position="156"/>
    </location>
</feature>
<feature type="compositionally biased region" description="Basic and acidic residues" evidence="3">
    <location>
        <begin position="644"/>
        <end position="660"/>
    </location>
</feature>